<evidence type="ECO:0000256" key="5">
    <source>
        <dbReference type="ARBA" id="ARBA00022967"/>
    </source>
</evidence>
<evidence type="ECO:0000256" key="3">
    <source>
        <dbReference type="ARBA" id="ARBA00016612"/>
    </source>
</evidence>
<evidence type="ECO:0000313" key="12">
    <source>
        <dbReference type="EMBL" id="APA17417.1"/>
    </source>
</evidence>
<dbReference type="Pfam" id="PF00420">
    <property type="entry name" value="Oxidored_q2"/>
    <property type="match status" value="1"/>
</dbReference>
<dbReference type="GeneID" id="30219943"/>
<reference evidence="12" key="1">
    <citation type="journal article" date="2016" name="PLoS ONE">
        <title>Mitochondrial Genomes of Kinorhyncha: trnM Duplication and New Gene Orders within Animals.</title>
        <authorList>
            <person name="Popova O.V."/>
            <person name="Mikhailov K.V."/>
            <person name="Nikitin M.A."/>
            <person name="Logacheva M.D."/>
            <person name="Penin A.A."/>
            <person name="Muntyan M.S."/>
            <person name="Kedrova O.S."/>
            <person name="Petrov N.B."/>
            <person name="Panchin Y.V."/>
            <person name="Aleoshin V.V."/>
        </authorList>
    </citation>
    <scope>NUCLEOTIDE SEQUENCE</scope>
</reference>
<comment type="catalytic activity">
    <reaction evidence="10">
        <text>a ubiquinone + NADH + 5 H(+)(in) = a ubiquinol + NAD(+) + 4 H(+)(out)</text>
        <dbReference type="Rhea" id="RHEA:29091"/>
        <dbReference type="Rhea" id="RHEA-COMP:9565"/>
        <dbReference type="Rhea" id="RHEA-COMP:9566"/>
        <dbReference type="ChEBI" id="CHEBI:15378"/>
        <dbReference type="ChEBI" id="CHEBI:16389"/>
        <dbReference type="ChEBI" id="CHEBI:17976"/>
        <dbReference type="ChEBI" id="CHEBI:57540"/>
        <dbReference type="ChEBI" id="CHEBI:57945"/>
        <dbReference type="EC" id="7.1.1.2"/>
    </reaction>
</comment>
<evidence type="ECO:0000256" key="7">
    <source>
        <dbReference type="ARBA" id="ARBA00023027"/>
    </source>
</evidence>
<accession>A0A1I9VTU4</accession>
<sequence>MGYWMYCFFFVLLSCMIYRKHLLSIFICLEFLSVMLSWAFIIFFNFMGYGVFFVMFFFVFSVCEACFGLGLLVNYVRLFGYDSCFVLDSLD</sequence>
<keyword evidence="12" id="KW-0496">Mitochondrion</keyword>
<geneLocation type="mitochondrion" evidence="12"/>
<evidence type="ECO:0000256" key="9">
    <source>
        <dbReference type="ARBA" id="ARBA00031586"/>
    </source>
</evidence>
<evidence type="ECO:0000256" key="10">
    <source>
        <dbReference type="ARBA" id="ARBA00049551"/>
    </source>
</evidence>
<comment type="subcellular location">
    <subcellularLocation>
        <location evidence="1">Membrane</location>
        <topology evidence="1">Multi-pass membrane protein</topology>
    </subcellularLocation>
</comment>
<dbReference type="GO" id="GO:0008137">
    <property type="term" value="F:NADH dehydrogenase (ubiquinone) activity"/>
    <property type="evidence" value="ECO:0007669"/>
    <property type="project" value="UniProtKB-EC"/>
</dbReference>
<feature type="transmembrane region" description="Helical" evidence="11">
    <location>
        <begin position="21"/>
        <end position="44"/>
    </location>
</feature>
<dbReference type="RefSeq" id="YP_009318510.1">
    <property type="nucleotide sequence ID" value="NC_031873.1"/>
</dbReference>
<dbReference type="InterPro" id="IPR039428">
    <property type="entry name" value="NUOK/Mnh_C1-like"/>
</dbReference>
<evidence type="ECO:0000256" key="8">
    <source>
        <dbReference type="ARBA" id="ARBA00023136"/>
    </source>
</evidence>
<evidence type="ECO:0000256" key="1">
    <source>
        <dbReference type="ARBA" id="ARBA00004141"/>
    </source>
</evidence>
<keyword evidence="6 11" id="KW-1133">Transmembrane helix</keyword>
<keyword evidence="8 11" id="KW-0472">Membrane</keyword>
<evidence type="ECO:0000256" key="11">
    <source>
        <dbReference type="SAM" id="Phobius"/>
    </source>
</evidence>
<dbReference type="EMBL" id="KU975552">
    <property type="protein sequence ID" value="APA17417.1"/>
    <property type="molecule type" value="Genomic_DNA"/>
</dbReference>
<keyword evidence="5" id="KW-1278">Translocase</keyword>
<dbReference type="GO" id="GO:0016020">
    <property type="term" value="C:membrane"/>
    <property type="evidence" value="ECO:0007669"/>
    <property type="project" value="UniProtKB-SubCell"/>
</dbReference>
<name>A0A1I9VTU4_9BILA</name>
<dbReference type="CTD" id="4539"/>
<evidence type="ECO:0000256" key="2">
    <source>
        <dbReference type="ARBA" id="ARBA00010519"/>
    </source>
</evidence>
<protein>
    <recommendedName>
        <fullName evidence="3">NADH-ubiquinone oxidoreductase chain 4L</fullName>
    </recommendedName>
    <alternativeName>
        <fullName evidence="9">NADH dehydrogenase subunit 4L</fullName>
    </alternativeName>
</protein>
<evidence type="ECO:0000256" key="4">
    <source>
        <dbReference type="ARBA" id="ARBA00022692"/>
    </source>
</evidence>
<evidence type="ECO:0000256" key="6">
    <source>
        <dbReference type="ARBA" id="ARBA00022989"/>
    </source>
</evidence>
<feature type="transmembrane region" description="Helical" evidence="11">
    <location>
        <begin position="50"/>
        <end position="73"/>
    </location>
</feature>
<keyword evidence="4 11" id="KW-0812">Transmembrane</keyword>
<proteinExistence type="inferred from homology"/>
<comment type="similarity">
    <text evidence="2">Belongs to the complex I subunit 4L family.</text>
</comment>
<keyword evidence="7" id="KW-0520">NAD</keyword>
<gene>
    <name evidence="12" type="primary">ND4L</name>
</gene>
<dbReference type="AlphaFoldDB" id="A0A1I9VTU4"/>
<organism evidence="12">
    <name type="scientific">Echinoderes svetlanae</name>
    <dbReference type="NCBI Taxonomy" id="1912903"/>
    <lineage>
        <taxon>Eukaryota</taxon>
        <taxon>Metazoa</taxon>
        <taxon>Ecdysozoa</taxon>
        <taxon>Scalidophora</taxon>
        <taxon>Kinorhyncha</taxon>
        <taxon>Cyclorhagida</taxon>
        <taxon>Echinoderidae</taxon>
        <taxon>Echinoderes</taxon>
    </lineage>
</organism>
<dbReference type="Gene3D" id="1.10.287.3510">
    <property type="match status" value="1"/>
</dbReference>